<dbReference type="Proteomes" id="UP000013827">
    <property type="component" value="Unassembled WGS sequence"/>
</dbReference>
<dbReference type="KEGG" id="ehx:EMIHUDRAFT_233968"/>
<organism evidence="1 2">
    <name type="scientific">Emiliania huxleyi (strain CCMP1516)</name>
    <dbReference type="NCBI Taxonomy" id="280463"/>
    <lineage>
        <taxon>Eukaryota</taxon>
        <taxon>Haptista</taxon>
        <taxon>Haptophyta</taxon>
        <taxon>Prymnesiophyceae</taxon>
        <taxon>Isochrysidales</taxon>
        <taxon>Noelaerhabdaceae</taxon>
        <taxon>Emiliania</taxon>
    </lineage>
</organism>
<protein>
    <recommendedName>
        <fullName evidence="3">Reverse transcriptase domain-containing protein</fullName>
    </recommendedName>
</protein>
<proteinExistence type="predicted"/>
<evidence type="ECO:0000313" key="2">
    <source>
        <dbReference type="Proteomes" id="UP000013827"/>
    </source>
</evidence>
<reference evidence="2" key="1">
    <citation type="journal article" date="2013" name="Nature">
        <title>Pan genome of the phytoplankton Emiliania underpins its global distribution.</title>
        <authorList>
            <person name="Read B.A."/>
            <person name="Kegel J."/>
            <person name="Klute M.J."/>
            <person name="Kuo A."/>
            <person name="Lefebvre S.C."/>
            <person name="Maumus F."/>
            <person name="Mayer C."/>
            <person name="Miller J."/>
            <person name="Monier A."/>
            <person name="Salamov A."/>
            <person name="Young J."/>
            <person name="Aguilar M."/>
            <person name="Claverie J.M."/>
            <person name="Frickenhaus S."/>
            <person name="Gonzalez K."/>
            <person name="Herman E.K."/>
            <person name="Lin Y.C."/>
            <person name="Napier J."/>
            <person name="Ogata H."/>
            <person name="Sarno A.F."/>
            <person name="Shmutz J."/>
            <person name="Schroeder D."/>
            <person name="de Vargas C."/>
            <person name="Verret F."/>
            <person name="von Dassow P."/>
            <person name="Valentin K."/>
            <person name="Van de Peer Y."/>
            <person name="Wheeler G."/>
            <person name="Dacks J.B."/>
            <person name="Delwiche C.F."/>
            <person name="Dyhrman S.T."/>
            <person name="Glockner G."/>
            <person name="John U."/>
            <person name="Richards T."/>
            <person name="Worden A.Z."/>
            <person name="Zhang X."/>
            <person name="Grigoriev I.V."/>
            <person name="Allen A.E."/>
            <person name="Bidle K."/>
            <person name="Borodovsky M."/>
            <person name="Bowler C."/>
            <person name="Brownlee C."/>
            <person name="Cock J.M."/>
            <person name="Elias M."/>
            <person name="Gladyshev V.N."/>
            <person name="Groth M."/>
            <person name="Guda C."/>
            <person name="Hadaegh A."/>
            <person name="Iglesias-Rodriguez M.D."/>
            <person name="Jenkins J."/>
            <person name="Jones B.M."/>
            <person name="Lawson T."/>
            <person name="Leese F."/>
            <person name="Lindquist E."/>
            <person name="Lobanov A."/>
            <person name="Lomsadze A."/>
            <person name="Malik S.B."/>
            <person name="Marsh M.E."/>
            <person name="Mackinder L."/>
            <person name="Mock T."/>
            <person name="Mueller-Roeber B."/>
            <person name="Pagarete A."/>
            <person name="Parker M."/>
            <person name="Probert I."/>
            <person name="Quesneville H."/>
            <person name="Raines C."/>
            <person name="Rensing S.A."/>
            <person name="Riano-Pachon D.M."/>
            <person name="Richier S."/>
            <person name="Rokitta S."/>
            <person name="Shiraiwa Y."/>
            <person name="Soanes D.M."/>
            <person name="van der Giezen M."/>
            <person name="Wahlund T.M."/>
            <person name="Williams B."/>
            <person name="Wilson W."/>
            <person name="Wolfe G."/>
            <person name="Wurch L.L."/>
        </authorList>
    </citation>
    <scope>NUCLEOTIDE SEQUENCE</scope>
</reference>
<dbReference type="RefSeq" id="XP_005781895.1">
    <property type="nucleotide sequence ID" value="XM_005781838.1"/>
</dbReference>
<reference evidence="1" key="2">
    <citation type="submission" date="2024-10" db="UniProtKB">
        <authorList>
            <consortium name="EnsemblProtists"/>
        </authorList>
    </citation>
    <scope>IDENTIFICATION</scope>
</reference>
<keyword evidence="2" id="KW-1185">Reference proteome</keyword>
<sequence>MLRDASLEVERQIRHELDRDHSDYYAGKLEEAAQRGPDEIMTTDDDPKRDLIFEGRRVLDTVRQAAVKANSRRQANIPMMEWILRQTGSPSATASPLGEGEDWVEAAINEEIFADALDTCRAKQSAGSDGWQCILLRWAPRWLQEAYRQSLAQVVRERRYPPEWREWFVTMIPKAKRDPSLFKNLRDIWLVPHGWKIVTACFSAEYKRVNAETQPHAAHGFRQLRNAAQASLVVKLQTEEAAILCQPLVRMYFDLEGFFMGVVRAVLLELEKRIGVFPEVTEAMQALQGEAQGRIITAHGATGGFPVPDGTGQGCKVGPDRALLTLLPVISMMNRNVQGHRLLTRGAAGREGIRQTWFADDSTFYPIDPFMGQVLVAHMRPRTRTFYVLYPCHLPHLAGGTATSSRARTEER</sequence>
<dbReference type="STRING" id="2903.R1F2N6"/>
<accession>A0A0D3K131</accession>
<evidence type="ECO:0000313" key="1">
    <source>
        <dbReference type="EnsemblProtists" id="EOD29466"/>
    </source>
</evidence>
<name>A0A0D3K131_EMIH1</name>
<dbReference type="HOGENOM" id="CLU_668078_0_0_1"/>
<dbReference type="GeneID" id="17274739"/>
<dbReference type="AlphaFoldDB" id="A0A0D3K131"/>
<evidence type="ECO:0008006" key="3">
    <source>
        <dbReference type="Google" id="ProtNLM"/>
    </source>
</evidence>
<dbReference type="PaxDb" id="2903-EOD29466"/>
<dbReference type="OMA" id="MEWILRQ"/>
<dbReference type="EnsemblProtists" id="EOD29466">
    <property type="protein sequence ID" value="EOD29466"/>
    <property type="gene ID" value="EMIHUDRAFT_233968"/>
</dbReference>